<feature type="compositionally biased region" description="Pro residues" evidence="1">
    <location>
        <begin position="741"/>
        <end position="750"/>
    </location>
</feature>
<keyword evidence="3" id="KW-1185">Reference proteome</keyword>
<dbReference type="VEuPathDB" id="CryptoDB:Vbra_10122"/>
<proteinExistence type="predicted"/>
<feature type="compositionally biased region" description="Basic and acidic residues" evidence="1">
    <location>
        <begin position="278"/>
        <end position="296"/>
    </location>
</feature>
<protein>
    <submittedName>
        <fullName evidence="2">Uncharacterized protein</fullName>
    </submittedName>
</protein>
<evidence type="ECO:0000313" key="2">
    <source>
        <dbReference type="EMBL" id="CEM31356.1"/>
    </source>
</evidence>
<feature type="region of interest" description="Disordered" evidence="1">
    <location>
        <begin position="315"/>
        <end position="356"/>
    </location>
</feature>
<feature type="region of interest" description="Disordered" evidence="1">
    <location>
        <begin position="272"/>
        <end position="296"/>
    </location>
</feature>
<name>A0A0G4GMD0_VITBC</name>
<dbReference type="AlphaFoldDB" id="A0A0G4GMD0"/>
<gene>
    <name evidence="2" type="ORF">Vbra_10122</name>
</gene>
<feature type="compositionally biased region" description="Basic residues" evidence="1">
    <location>
        <begin position="332"/>
        <end position="342"/>
    </location>
</feature>
<accession>A0A0G4GMD0</accession>
<feature type="compositionally biased region" description="Basic and acidic residues" evidence="1">
    <location>
        <begin position="194"/>
        <end position="208"/>
    </location>
</feature>
<dbReference type="InParanoid" id="A0A0G4GMD0"/>
<reference evidence="2 3" key="1">
    <citation type="submission" date="2014-11" db="EMBL/GenBank/DDBJ databases">
        <authorList>
            <person name="Zhu J."/>
            <person name="Qi W."/>
            <person name="Song R."/>
        </authorList>
    </citation>
    <scope>NUCLEOTIDE SEQUENCE [LARGE SCALE GENOMIC DNA]</scope>
</reference>
<feature type="region of interest" description="Disordered" evidence="1">
    <location>
        <begin position="502"/>
        <end position="551"/>
    </location>
</feature>
<feature type="region of interest" description="Disordered" evidence="1">
    <location>
        <begin position="1"/>
        <end position="92"/>
    </location>
</feature>
<sequence length="815" mass="89448">MQSVDSQPSSSVRVTHPQASAADPSDLLQQAETQDLPVDGNVATGGANTADELQHGHADAAMRPSAPDGTPPSLGGPPAGDQQGLSAAAAAGKQGGHYLPSAGEMFEFVKANFRELRSWAKIVLVYDSEDGRHRVVYDTRDPWRVRWDEVAAVEVRLNQQLVSRRFNERVIITCTVAEIWRASKPDLVPSKGGRGKEYPSDTDTREVTDDPAQADVYPQCKLGVFYDWQHQYSIEYRPVEEKVHNHGVICCEFPVEGGVCGELMMEGSHTEHMKRRHSDQLSEERQREILDRQRRKEEVGRAAWECNVSFLQGRAAKSARSGEDGQNQASNRVKRKRSKARRYGVAPPPSMTAHQPAVPHPQVRAVMGPTQQDSWIAELERQLRDYTPPMAVNREAIRATALQIASQVPGLNDFDASDEWIDEFMVAYQQSPPVVGAAAAAHSEYGQDYPTPSAQTPRLSTPQAGAAMMTPQMSTVQPQRTAHYPHASPQQQQSHHYYYHQQERQRAADMPGWTHSGPACPPSHDSQVRQRRASQALPRKTPRAQERPPSSFADLVGYANSLREGHPGVSVDTAADREELWFVVRPGLFGINYNGVDMRLVNDLAVRVDVDLSRGDSGVEAAFEDAIIRYQMLSTLRAPASQDGGQPMMPAQSPHLPPGPGAAAAAVAGMKAHRDGGMSLAPPLHHPSAAESTGEPSGGEFDSPLLPPHHRQHRARRYQQPLSGNAQGHSASQPSHVSAPSPLPPRPPLSSWPADDTQHLPAMGEGGYAADWFPLGGLGLHPPRNPPNLYEDDHEPHLDADKVFKKNWRLDEDSD</sequence>
<feature type="compositionally biased region" description="Basic residues" evidence="1">
    <location>
        <begin position="708"/>
        <end position="717"/>
    </location>
</feature>
<evidence type="ECO:0000313" key="3">
    <source>
        <dbReference type="Proteomes" id="UP000041254"/>
    </source>
</evidence>
<feature type="compositionally biased region" description="Polar residues" evidence="1">
    <location>
        <begin position="722"/>
        <end position="736"/>
    </location>
</feature>
<feature type="compositionally biased region" description="Polar residues" evidence="1">
    <location>
        <begin position="1"/>
        <end position="13"/>
    </location>
</feature>
<feature type="region of interest" description="Disordered" evidence="1">
    <location>
        <begin position="639"/>
        <end position="797"/>
    </location>
</feature>
<organism evidence="2 3">
    <name type="scientific">Vitrella brassicaformis (strain CCMP3155)</name>
    <dbReference type="NCBI Taxonomy" id="1169540"/>
    <lineage>
        <taxon>Eukaryota</taxon>
        <taxon>Sar</taxon>
        <taxon>Alveolata</taxon>
        <taxon>Colpodellida</taxon>
        <taxon>Vitrellaceae</taxon>
        <taxon>Vitrella</taxon>
    </lineage>
</organism>
<dbReference type="Proteomes" id="UP000041254">
    <property type="component" value="Unassembled WGS sequence"/>
</dbReference>
<evidence type="ECO:0000256" key="1">
    <source>
        <dbReference type="SAM" id="MobiDB-lite"/>
    </source>
</evidence>
<dbReference type="EMBL" id="CDMY01000718">
    <property type="protein sequence ID" value="CEM31356.1"/>
    <property type="molecule type" value="Genomic_DNA"/>
</dbReference>
<feature type="region of interest" description="Disordered" evidence="1">
    <location>
        <begin position="189"/>
        <end position="208"/>
    </location>
</feature>